<dbReference type="InterPro" id="IPR041469">
    <property type="entry name" value="Subtilisin-like_FN3"/>
</dbReference>
<evidence type="ECO:0000313" key="9">
    <source>
        <dbReference type="Proteomes" id="UP000428333"/>
    </source>
</evidence>
<feature type="non-terminal residue" evidence="8">
    <location>
        <position position="1"/>
    </location>
</feature>
<dbReference type="OrthoDB" id="10256524at2759"/>
<dbReference type="PROSITE" id="PS00138">
    <property type="entry name" value="SUBTILASE_SER"/>
    <property type="match status" value="1"/>
</dbReference>
<feature type="domain" description="Peptidase S8/S53" evidence="6">
    <location>
        <begin position="228"/>
        <end position="281"/>
    </location>
</feature>
<dbReference type="InterPro" id="IPR023828">
    <property type="entry name" value="Peptidase_S8_Ser-AS"/>
</dbReference>
<protein>
    <recommendedName>
        <fullName evidence="10">Subtilisin-like protease fibronectin type-III domain-containing protein</fullName>
    </recommendedName>
</protein>
<dbReference type="AlphaFoldDB" id="A0A6A4LKR0"/>
<comment type="caution">
    <text evidence="8">The sequence shown here is derived from an EMBL/GenBank/DDBJ whole genome shotgun (WGS) entry which is preliminary data.</text>
</comment>
<dbReference type="PANTHER" id="PTHR10795">
    <property type="entry name" value="PROPROTEIN CONVERTASE SUBTILISIN/KEXIN"/>
    <property type="match status" value="1"/>
</dbReference>
<dbReference type="EMBL" id="QEFC01001551">
    <property type="protein sequence ID" value="KAE9456914.1"/>
    <property type="molecule type" value="Genomic_DNA"/>
</dbReference>
<comment type="similarity">
    <text evidence="1">Belongs to the peptidase S8 family.</text>
</comment>
<evidence type="ECO:0000256" key="5">
    <source>
        <dbReference type="ARBA" id="ARBA00022825"/>
    </source>
</evidence>
<reference evidence="8 9" key="1">
    <citation type="journal article" date="2019" name="Genome Biol. Evol.">
        <title>The Rhododendron genome and chromosomal organization provide insight into shared whole-genome duplications across the heath family (Ericaceae).</title>
        <authorList>
            <person name="Soza V.L."/>
            <person name="Lindsley D."/>
            <person name="Waalkes A."/>
            <person name="Ramage E."/>
            <person name="Patwardhan R.P."/>
            <person name="Burton J.N."/>
            <person name="Adey A."/>
            <person name="Kumar A."/>
            <person name="Qiu R."/>
            <person name="Shendure J."/>
            <person name="Hall B."/>
        </authorList>
    </citation>
    <scope>NUCLEOTIDE SEQUENCE [LARGE SCALE GENOMIC DNA]</scope>
    <source>
        <strain evidence="8">RSF 1966-606</strain>
    </source>
</reference>
<evidence type="ECO:0000313" key="8">
    <source>
        <dbReference type="EMBL" id="KAE9456914.1"/>
    </source>
</evidence>
<keyword evidence="4" id="KW-0378">Hydrolase</keyword>
<dbReference type="Gene3D" id="2.60.40.2310">
    <property type="match status" value="1"/>
</dbReference>
<evidence type="ECO:0000256" key="3">
    <source>
        <dbReference type="ARBA" id="ARBA00022729"/>
    </source>
</evidence>
<evidence type="ECO:0008006" key="10">
    <source>
        <dbReference type="Google" id="ProtNLM"/>
    </source>
</evidence>
<dbReference type="Pfam" id="PF17766">
    <property type="entry name" value="fn3_6"/>
    <property type="match status" value="1"/>
</dbReference>
<keyword evidence="3" id="KW-0732">Signal</keyword>
<evidence type="ECO:0000259" key="7">
    <source>
        <dbReference type="Pfam" id="PF17766"/>
    </source>
</evidence>
<evidence type="ECO:0000256" key="2">
    <source>
        <dbReference type="ARBA" id="ARBA00022670"/>
    </source>
</evidence>
<organism evidence="8 9">
    <name type="scientific">Rhododendron williamsianum</name>
    <dbReference type="NCBI Taxonomy" id="262921"/>
    <lineage>
        <taxon>Eukaryota</taxon>
        <taxon>Viridiplantae</taxon>
        <taxon>Streptophyta</taxon>
        <taxon>Embryophyta</taxon>
        <taxon>Tracheophyta</taxon>
        <taxon>Spermatophyta</taxon>
        <taxon>Magnoliopsida</taxon>
        <taxon>eudicotyledons</taxon>
        <taxon>Gunneridae</taxon>
        <taxon>Pentapetalae</taxon>
        <taxon>asterids</taxon>
        <taxon>Ericales</taxon>
        <taxon>Ericaceae</taxon>
        <taxon>Ericoideae</taxon>
        <taxon>Rhodoreae</taxon>
        <taxon>Rhododendron</taxon>
    </lineage>
</organism>
<dbReference type="Proteomes" id="UP000428333">
    <property type="component" value="Linkage Group LG06"/>
</dbReference>
<dbReference type="Gene3D" id="3.50.30.30">
    <property type="match status" value="1"/>
</dbReference>
<sequence length="373" mass="41075">MPGTLANIAPWILTVAATTINRDFVFEFVLGDSRVIKGGGIHFGNLQKDPIYPLIYGMDAKSSGEGFVTYDDDDDDDDARYVQLTCPCLRLVLQVFFPDHFPEIVRCKPPALDRNKIRGKIVVCENFDNQYKVKERLKGVTSHGGIGIVLIDDDAHAVASTYGTSPISIITEDDATELLLYICSSTNPVATILPTVTVTQYEPAPIVAAFLSREFVGYLAFQYWVFPQPDIAAPGVDILAAWPANDTSEALKNKDPPLFYLLSGTSMSCPHIAGIAAAVNADRISDMNYPSIAVSNIKGKESRRVVRTATNVGVYEETVYTATVEVPPRWEVKVIPQKLQFTKENKKLSYEVTFTSETSPEEDVFASITWTNG</sequence>
<feature type="domain" description="Subtilisin-like protease fibronectin type-III" evidence="7">
    <location>
        <begin position="286"/>
        <end position="373"/>
    </location>
</feature>
<evidence type="ECO:0000256" key="4">
    <source>
        <dbReference type="ARBA" id="ARBA00022801"/>
    </source>
</evidence>
<dbReference type="Pfam" id="PF00082">
    <property type="entry name" value="Peptidase_S8"/>
    <property type="match status" value="1"/>
</dbReference>
<keyword evidence="2" id="KW-0645">Protease</keyword>
<dbReference type="CDD" id="cd02120">
    <property type="entry name" value="PA_subtilisin_like"/>
    <property type="match status" value="1"/>
</dbReference>
<dbReference type="InterPro" id="IPR000209">
    <property type="entry name" value="Peptidase_S8/S53_dom"/>
</dbReference>
<dbReference type="SUPFAM" id="SSF52743">
    <property type="entry name" value="Subtilisin-like"/>
    <property type="match status" value="1"/>
</dbReference>
<dbReference type="InterPro" id="IPR036852">
    <property type="entry name" value="Peptidase_S8/S53_dom_sf"/>
</dbReference>
<proteinExistence type="inferred from homology"/>
<dbReference type="InterPro" id="IPR045051">
    <property type="entry name" value="SBT"/>
</dbReference>
<gene>
    <name evidence="8" type="ORF">C3L33_11178</name>
</gene>
<dbReference type="GO" id="GO:0006508">
    <property type="term" value="P:proteolysis"/>
    <property type="evidence" value="ECO:0007669"/>
    <property type="project" value="UniProtKB-KW"/>
</dbReference>
<dbReference type="GO" id="GO:0004252">
    <property type="term" value="F:serine-type endopeptidase activity"/>
    <property type="evidence" value="ECO:0007669"/>
    <property type="project" value="InterPro"/>
</dbReference>
<feature type="non-terminal residue" evidence="8">
    <location>
        <position position="373"/>
    </location>
</feature>
<evidence type="ECO:0000259" key="6">
    <source>
        <dbReference type="Pfam" id="PF00082"/>
    </source>
</evidence>
<name>A0A6A4LKR0_9ERIC</name>
<keyword evidence="9" id="KW-1185">Reference proteome</keyword>
<keyword evidence="5" id="KW-0720">Serine protease</keyword>
<evidence type="ECO:0000256" key="1">
    <source>
        <dbReference type="ARBA" id="ARBA00011073"/>
    </source>
</evidence>
<accession>A0A6A4LKR0</accession>